<sequence length="181" mass="20656">MQRPEERDVRCRLLLRFKSRQDACSVHGGEGTVLIHMSGRPQQESGNQARQDQHQEREPLTRARSEEMDRTVPGLPDGWMKFLDTVTGTYRYYHAPTNRVHLYPPEVTVPQTPPSTPPTVKQKAPQPAEPDTSHEREQEQSKLKRSYSSPDISQELREEAQKKAIAPPTPAVIPTINRDTK</sequence>
<reference evidence="3 4" key="2">
    <citation type="submission" date="2019-01" db="EMBL/GenBank/DDBJ databases">
        <title>A chromosome length genome reference of the Java medaka (oryzias javanicus).</title>
        <authorList>
            <person name="Herpin A."/>
            <person name="Takehana Y."/>
            <person name="Naruse K."/>
            <person name="Ansai S."/>
            <person name="Kawaguchi M."/>
        </authorList>
    </citation>
    <scope>NUCLEOTIDE SEQUENCE [LARGE SCALE GENOMIC DNA]</scope>
    <source>
        <strain evidence="3">RS831</strain>
        <tissue evidence="3">Whole body</tissue>
    </source>
</reference>
<evidence type="ECO:0000259" key="2">
    <source>
        <dbReference type="Pfam" id="PF20625"/>
    </source>
</evidence>
<evidence type="ECO:0000256" key="1">
    <source>
        <dbReference type="SAM" id="MobiDB-lite"/>
    </source>
</evidence>
<dbReference type="InterPro" id="IPR048498">
    <property type="entry name" value="WW_USP8"/>
</dbReference>
<evidence type="ECO:0000313" key="4">
    <source>
        <dbReference type="Proteomes" id="UP000283210"/>
    </source>
</evidence>
<keyword evidence="4" id="KW-1185">Reference proteome</keyword>
<accession>A0A437DGZ2</accession>
<reference evidence="3 4" key="1">
    <citation type="submission" date="2018-11" db="EMBL/GenBank/DDBJ databases">
        <authorList>
            <person name="Lopez-Roques C."/>
            <person name="Donnadieu C."/>
            <person name="Bouchez O."/>
            <person name="Klopp C."/>
            <person name="Cabau C."/>
            <person name="Zahm M."/>
        </authorList>
    </citation>
    <scope>NUCLEOTIDE SEQUENCE [LARGE SCALE GENOMIC DNA]</scope>
    <source>
        <strain evidence="3">RS831</strain>
        <tissue evidence="3">Whole body</tissue>
    </source>
</reference>
<feature type="domain" description="USP8 WW" evidence="2">
    <location>
        <begin position="72"/>
        <end position="104"/>
    </location>
</feature>
<feature type="compositionally biased region" description="Polar residues" evidence="1">
    <location>
        <begin position="40"/>
        <end position="50"/>
    </location>
</feature>
<protein>
    <recommendedName>
        <fullName evidence="2">USP8 WW domain-containing protein</fullName>
    </recommendedName>
</protein>
<dbReference type="AlphaFoldDB" id="A0A437DGZ2"/>
<feature type="compositionally biased region" description="Basic and acidic residues" evidence="1">
    <location>
        <begin position="51"/>
        <end position="70"/>
    </location>
</feature>
<dbReference type="Proteomes" id="UP000283210">
    <property type="component" value="Chromosome 3"/>
</dbReference>
<feature type="region of interest" description="Disordered" evidence="1">
    <location>
        <begin position="104"/>
        <end position="181"/>
    </location>
</feature>
<feature type="region of interest" description="Disordered" evidence="1">
    <location>
        <begin position="40"/>
        <end position="74"/>
    </location>
</feature>
<dbReference type="OrthoDB" id="8943944at2759"/>
<proteinExistence type="predicted"/>
<dbReference type="EMBL" id="CM012439">
    <property type="protein sequence ID" value="RVE74323.1"/>
    <property type="molecule type" value="Genomic_DNA"/>
</dbReference>
<evidence type="ECO:0000313" key="3">
    <source>
        <dbReference type="EMBL" id="RVE74323.1"/>
    </source>
</evidence>
<feature type="compositionally biased region" description="Low complexity" evidence="1">
    <location>
        <begin position="172"/>
        <end position="181"/>
    </location>
</feature>
<feature type="compositionally biased region" description="Basic and acidic residues" evidence="1">
    <location>
        <begin position="131"/>
        <end position="142"/>
    </location>
</feature>
<name>A0A437DGZ2_ORYJA</name>
<dbReference type="Pfam" id="PF20625">
    <property type="entry name" value="WW_USP8"/>
    <property type="match status" value="1"/>
</dbReference>
<organism evidence="3 4">
    <name type="scientific">Oryzias javanicus</name>
    <name type="common">Javanese ricefish</name>
    <name type="synonym">Aplocheilus javanicus</name>
    <dbReference type="NCBI Taxonomy" id="123683"/>
    <lineage>
        <taxon>Eukaryota</taxon>
        <taxon>Metazoa</taxon>
        <taxon>Chordata</taxon>
        <taxon>Craniata</taxon>
        <taxon>Vertebrata</taxon>
        <taxon>Euteleostomi</taxon>
        <taxon>Actinopterygii</taxon>
        <taxon>Neopterygii</taxon>
        <taxon>Teleostei</taxon>
        <taxon>Neoteleostei</taxon>
        <taxon>Acanthomorphata</taxon>
        <taxon>Ovalentaria</taxon>
        <taxon>Atherinomorphae</taxon>
        <taxon>Beloniformes</taxon>
        <taxon>Adrianichthyidae</taxon>
        <taxon>Oryziinae</taxon>
        <taxon>Oryzias</taxon>
    </lineage>
</organism>
<gene>
    <name evidence="3" type="ORF">OJAV_G00020790</name>
</gene>